<accession>A0A521C641</accession>
<dbReference type="Proteomes" id="UP000315971">
    <property type="component" value="Unassembled WGS sequence"/>
</dbReference>
<keyword evidence="1" id="KW-0472">Membrane</keyword>
<proteinExistence type="predicted"/>
<feature type="transmembrane region" description="Helical" evidence="1">
    <location>
        <begin position="18"/>
        <end position="39"/>
    </location>
</feature>
<dbReference type="EMBL" id="FXSZ01000003">
    <property type="protein sequence ID" value="SMO54902.1"/>
    <property type="molecule type" value="Genomic_DNA"/>
</dbReference>
<evidence type="ECO:0000256" key="1">
    <source>
        <dbReference type="SAM" id="Phobius"/>
    </source>
</evidence>
<keyword evidence="1" id="KW-1133">Transmembrane helix</keyword>
<dbReference type="RefSeq" id="WP_142602630.1">
    <property type="nucleotide sequence ID" value="NZ_FXSZ01000003.1"/>
</dbReference>
<name>A0A521C641_9SPHI</name>
<reference evidence="2 3" key="1">
    <citation type="submission" date="2017-05" db="EMBL/GenBank/DDBJ databases">
        <authorList>
            <person name="Varghese N."/>
            <person name="Submissions S."/>
        </authorList>
    </citation>
    <scope>NUCLEOTIDE SEQUENCE [LARGE SCALE GENOMIC DNA]</scope>
    <source>
        <strain evidence="2 3">DSM 21342</strain>
    </source>
</reference>
<sequence length="81" mass="9391">MEQNNNNDAKQKSPIRRFLLILGVAFICAYFVLGLMIIFKPNLFVQLSKTNKIILGSAMILYGAFRSYRLIKKNAEEYEEE</sequence>
<dbReference type="OrthoDB" id="1376970at2"/>
<gene>
    <name evidence="2" type="ORF">SAMN06265350_103252</name>
</gene>
<keyword evidence="1" id="KW-0812">Transmembrane</keyword>
<keyword evidence="3" id="KW-1185">Reference proteome</keyword>
<dbReference type="AlphaFoldDB" id="A0A521C641"/>
<evidence type="ECO:0000313" key="3">
    <source>
        <dbReference type="Proteomes" id="UP000315971"/>
    </source>
</evidence>
<protein>
    <submittedName>
        <fullName evidence="2">Uncharacterized protein</fullName>
    </submittedName>
</protein>
<organism evidence="2 3">
    <name type="scientific">Solitalea koreensis</name>
    <dbReference type="NCBI Taxonomy" id="543615"/>
    <lineage>
        <taxon>Bacteria</taxon>
        <taxon>Pseudomonadati</taxon>
        <taxon>Bacteroidota</taxon>
        <taxon>Sphingobacteriia</taxon>
        <taxon>Sphingobacteriales</taxon>
        <taxon>Sphingobacteriaceae</taxon>
        <taxon>Solitalea</taxon>
    </lineage>
</organism>
<feature type="transmembrane region" description="Helical" evidence="1">
    <location>
        <begin position="51"/>
        <end position="68"/>
    </location>
</feature>
<evidence type="ECO:0000313" key="2">
    <source>
        <dbReference type="EMBL" id="SMO54902.1"/>
    </source>
</evidence>